<dbReference type="InterPro" id="IPR002545">
    <property type="entry name" value="CheW-lke_dom"/>
</dbReference>
<dbReference type="InterPro" id="IPR039315">
    <property type="entry name" value="CheW"/>
</dbReference>
<dbReference type="Proteomes" id="UP000503117">
    <property type="component" value="Chromosome"/>
</dbReference>
<dbReference type="Pfam" id="PF01584">
    <property type="entry name" value="CheW"/>
    <property type="match status" value="1"/>
</dbReference>
<organism evidence="5 6">
    <name type="scientific">Duganella dendranthematis</name>
    <dbReference type="NCBI Taxonomy" id="2728021"/>
    <lineage>
        <taxon>Bacteria</taxon>
        <taxon>Pseudomonadati</taxon>
        <taxon>Pseudomonadota</taxon>
        <taxon>Betaproteobacteria</taxon>
        <taxon>Burkholderiales</taxon>
        <taxon>Oxalobacteraceae</taxon>
        <taxon>Telluria group</taxon>
        <taxon>Duganella</taxon>
    </lineage>
</organism>
<dbReference type="SMART" id="SM00260">
    <property type="entry name" value="CheW"/>
    <property type="match status" value="1"/>
</dbReference>
<keyword evidence="6" id="KW-1185">Reference proteome</keyword>
<dbReference type="InterPro" id="IPR036061">
    <property type="entry name" value="CheW-like_dom_sf"/>
</dbReference>
<accession>A0ABX6MIQ2</accession>
<evidence type="ECO:0000256" key="3">
    <source>
        <dbReference type="ARBA" id="ARBA00022490"/>
    </source>
</evidence>
<feature type="domain" description="CheW-like" evidence="4">
    <location>
        <begin position="82"/>
        <end position="229"/>
    </location>
</feature>
<dbReference type="PANTHER" id="PTHR22617">
    <property type="entry name" value="CHEMOTAXIS SENSOR HISTIDINE KINASE-RELATED"/>
    <property type="match status" value="1"/>
</dbReference>
<protein>
    <recommendedName>
        <fullName evidence="2">Chemotaxis protein CheW</fullName>
    </recommendedName>
</protein>
<sequence>MKALNHEHNHLPATIDVQDCWNVIGVNGDQSCEKLEQFVHCRNCDVYASAAQQNLQRPVGDSYKKDWAAHFRQAATSGQQQDSSCLVFRIGREWLSLPTRMFVSVAPIATPHRLPHRASRGLSGIVNVGGTLYPCMSLAALLGIDDSEGEAATHRHTFARLLLTQWEDQAYALPVADLHGILRYASASVQAPAATINKGLSRFLTGVITHDDMRIGMLDEALIGYQLARTLR</sequence>
<dbReference type="Gene3D" id="2.30.30.40">
    <property type="entry name" value="SH3 Domains"/>
    <property type="match status" value="1"/>
</dbReference>
<evidence type="ECO:0000256" key="1">
    <source>
        <dbReference type="ARBA" id="ARBA00004496"/>
    </source>
</evidence>
<reference evidence="5 6" key="1">
    <citation type="submission" date="2020-04" db="EMBL/GenBank/DDBJ databases">
        <title>Genome sequencing of novel species.</title>
        <authorList>
            <person name="Heo J."/>
            <person name="Kim S.-J."/>
            <person name="Kim J.-S."/>
            <person name="Hong S.-B."/>
            <person name="Kwon S.-W."/>
        </authorList>
    </citation>
    <scope>NUCLEOTIDE SEQUENCE [LARGE SCALE GENOMIC DNA]</scope>
    <source>
        <strain evidence="5 6">AF9R3</strain>
    </source>
</reference>
<evidence type="ECO:0000313" key="6">
    <source>
        <dbReference type="Proteomes" id="UP000503117"/>
    </source>
</evidence>
<keyword evidence="3" id="KW-0963">Cytoplasm</keyword>
<dbReference type="Gene3D" id="2.40.50.180">
    <property type="entry name" value="CheA-289, Domain 4"/>
    <property type="match status" value="1"/>
</dbReference>
<dbReference type="PANTHER" id="PTHR22617:SF45">
    <property type="entry name" value="CHEMOTAXIS PROTEIN CHEW"/>
    <property type="match status" value="1"/>
</dbReference>
<dbReference type="EMBL" id="CP051684">
    <property type="protein sequence ID" value="QJD94206.1"/>
    <property type="molecule type" value="Genomic_DNA"/>
</dbReference>
<proteinExistence type="predicted"/>
<name>A0ABX6MIQ2_9BURK</name>
<dbReference type="SUPFAM" id="SSF50341">
    <property type="entry name" value="CheW-like"/>
    <property type="match status" value="1"/>
</dbReference>
<dbReference type="PROSITE" id="PS50851">
    <property type="entry name" value="CHEW"/>
    <property type="match status" value="1"/>
</dbReference>
<gene>
    <name evidence="5" type="ORF">HH213_19910</name>
</gene>
<evidence type="ECO:0000256" key="2">
    <source>
        <dbReference type="ARBA" id="ARBA00021483"/>
    </source>
</evidence>
<comment type="subcellular location">
    <subcellularLocation>
        <location evidence="1">Cytoplasm</location>
    </subcellularLocation>
</comment>
<evidence type="ECO:0000313" key="5">
    <source>
        <dbReference type="EMBL" id="QJD94206.1"/>
    </source>
</evidence>
<evidence type="ECO:0000259" key="4">
    <source>
        <dbReference type="PROSITE" id="PS50851"/>
    </source>
</evidence>